<evidence type="ECO:0000259" key="3">
    <source>
        <dbReference type="PROSITE" id="PS50883"/>
    </source>
</evidence>
<sequence length="395" mass="42387">MVTTHHFLIVDDDPIFTAVAESVIRSTGPHHASVAGDGREGLERLEAAVPPVDVVLLDLNMPSLDGLAYLRSLGERGYRGAVIISSGESKEIIEAARQMGRMLGLVVCGVLKKPLRRDAFLAELANCEACLRGAAALSQDADASASTPGEIVPYFQPQISPADGRLVGLEALVRLKATDGRLLGPPSVFHHGVKDADLPKLTLAIADRAMAAAAHWRAAGHQRRISINLDARTLDAPDFQAELLQLVEKHGLEPRQVVFELTETALPKSMTGLIEQLTRIRMAGFGLSLDDYGTGTANYALLRLCPFSELKIDKSIVQSGITDRVSRLFLQTAVAMASDLGMEVVAEGVETLDQLRMVEQAGVPVVQGFIYSPAVPAEVAFPTETWTAEPLRSTG</sequence>
<feature type="modified residue" description="4-aspartylphosphate" evidence="1">
    <location>
        <position position="58"/>
    </location>
</feature>
<dbReference type="InterPro" id="IPR050706">
    <property type="entry name" value="Cyclic-di-GMP_PDE-like"/>
</dbReference>
<dbReference type="SUPFAM" id="SSF52172">
    <property type="entry name" value="CheY-like"/>
    <property type="match status" value="1"/>
</dbReference>
<dbReference type="PROSITE" id="PS50110">
    <property type="entry name" value="RESPONSE_REGULATORY"/>
    <property type="match status" value="1"/>
</dbReference>
<dbReference type="Pfam" id="PF00563">
    <property type="entry name" value="EAL"/>
    <property type="match status" value="1"/>
</dbReference>
<dbReference type="InterPro" id="IPR001789">
    <property type="entry name" value="Sig_transdc_resp-reg_receiver"/>
</dbReference>
<comment type="caution">
    <text evidence="4">The sequence shown here is derived from an EMBL/GenBank/DDBJ whole genome shotgun (WGS) entry which is preliminary data.</text>
</comment>
<dbReference type="GO" id="GO:0071111">
    <property type="term" value="F:cyclic-guanylate-specific phosphodiesterase activity"/>
    <property type="evidence" value="ECO:0007669"/>
    <property type="project" value="InterPro"/>
</dbReference>
<dbReference type="Pfam" id="PF00072">
    <property type="entry name" value="Response_reg"/>
    <property type="match status" value="1"/>
</dbReference>
<dbReference type="EMBL" id="SOZD01000002">
    <property type="protein sequence ID" value="TFF24846.1"/>
    <property type="molecule type" value="Genomic_DNA"/>
</dbReference>
<dbReference type="SMART" id="SM00448">
    <property type="entry name" value="REC"/>
    <property type="match status" value="1"/>
</dbReference>
<organism evidence="4 5">
    <name type="scientific">Jiella endophytica</name>
    <dbReference type="NCBI Taxonomy" id="2558362"/>
    <lineage>
        <taxon>Bacteria</taxon>
        <taxon>Pseudomonadati</taxon>
        <taxon>Pseudomonadota</taxon>
        <taxon>Alphaproteobacteria</taxon>
        <taxon>Hyphomicrobiales</taxon>
        <taxon>Aurantimonadaceae</taxon>
        <taxon>Jiella</taxon>
    </lineage>
</organism>
<accession>A0A4Y8RND3</accession>
<keyword evidence="5" id="KW-1185">Reference proteome</keyword>
<dbReference type="InterPro" id="IPR011006">
    <property type="entry name" value="CheY-like_superfamily"/>
</dbReference>
<evidence type="ECO:0000256" key="1">
    <source>
        <dbReference type="PROSITE-ProRule" id="PRU00169"/>
    </source>
</evidence>
<dbReference type="PANTHER" id="PTHR33121:SF79">
    <property type="entry name" value="CYCLIC DI-GMP PHOSPHODIESTERASE PDED-RELATED"/>
    <property type="match status" value="1"/>
</dbReference>
<dbReference type="CDD" id="cd01948">
    <property type="entry name" value="EAL"/>
    <property type="match status" value="1"/>
</dbReference>
<evidence type="ECO:0000313" key="5">
    <source>
        <dbReference type="Proteomes" id="UP000298179"/>
    </source>
</evidence>
<dbReference type="InterPro" id="IPR035919">
    <property type="entry name" value="EAL_sf"/>
</dbReference>
<dbReference type="RefSeq" id="WP_134761015.1">
    <property type="nucleotide sequence ID" value="NZ_SOZD01000002.1"/>
</dbReference>
<dbReference type="PANTHER" id="PTHR33121">
    <property type="entry name" value="CYCLIC DI-GMP PHOSPHODIESTERASE PDEF"/>
    <property type="match status" value="1"/>
</dbReference>
<dbReference type="SMART" id="SM00052">
    <property type="entry name" value="EAL"/>
    <property type="match status" value="1"/>
</dbReference>
<dbReference type="InterPro" id="IPR001633">
    <property type="entry name" value="EAL_dom"/>
</dbReference>
<evidence type="ECO:0000259" key="2">
    <source>
        <dbReference type="PROSITE" id="PS50110"/>
    </source>
</evidence>
<dbReference type="Gene3D" id="3.20.20.450">
    <property type="entry name" value="EAL domain"/>
    <property type="match status" value="1"/>
</dbReference>
<dbReference type="PROSITE" id="PS50883">
    <property type="entry name" value="EAL"/>
    <property type="match status" value="1"/>
</dbReference>
<proteinExistence type="predicted"/>
<evidence type="ECO:0000313" key="4">
    <source>
        <dbReference type="EMBL" id="TFF24846.1"/>
    </source>
</evidence>
<dbReference type="OrthoDB" id="9814202at2"/>
<gene>
    <name evidence="4" type="ORF">E3C22_05480</name>
</gene>
<dbReference type="AlphaFoldDB" id="A0A4Y8RND3"/>
<keyword evidence="1" id="KW-0597">Phosphoprotein</keyword>
<dbReference type="GO" id="GO:0000160">
    <property type="term" value="P:phosphorelay signal transduction system"/>
    <property type="evidence" value="ECO:0007669"/>
    <property type="project" value="InterPro"/>
</dbReference>
<dbReference type="SUPFAM" id="SSF141868">
    <property type="entry name" value="EAL domain-like"/>
    <property type="match status" value="1"/>
</dbReference>
<dbReference type="Gene3D" id="3.40.50.2300">
    <property type="match status" value="1"/>
</dbReference>
<name>A0A4Y8RND3_9HYPH</name>
<dbReference type="Proteomes" id="UP000298179">
    <property type="component" value="Unassembled WGS sequence"/>
</dbReference>
<protein>
    <submittedName>
        <fullName evidence="4">EAL domain-containing protein</fullName>
    </submittedName>
</protein>
<feature type="domain" description="EAL" evidence="3">
    <location>
        <begin position="134"/>
        <end position="388"/>
    </location>
</feature>
<reference evidence="4 5" key="1">
    <citation type="submission" date="2019-03" db="EMBL/GenBank/DDBJ databases">
        <title>Jiella endophytica sp. nov., a novel endophytic bacterium isolated from root of Ficus microcarpa Linn. f.</title>
        <authorList>
            <person name="Tuo L."/>
        </authorList>
    </citation>
    <scope>NUCLEOTIDE SEQUENCE [LARGE SCALE GENOMIC DNA]</scope>
    <source>
        <strain evidence="4 5">CBS5Q-3</strain>
    </source>
</reference>
<feature type="domain" description="Response regulatory" evidence="2">
    <location>
        <begin position="6"/>
        <end position="128"/>
    </location>
</feature>